<keyword evidence="5" id="KW-1185">Reference proteome</keyword>
<proteinExistence type="predicted"/>
<name>A0A814SS74_9BILA</name>
<evidence type="ECO:0000313" key="1">
    <source>
        <dbReference type="EMBL" id="CAF1093731.1"/>
    </source>
</evidence>
<dbReference type="EMBL" id="CAJNOK010009593">
    <property type="protein sequence ID" value="CAF1093731.1"/>
    <property type="molecule type" value="Genomic_DNA"/>
</dbReference>
<sequence>MGVNLIPIEYDKRDMISGDGHHLSDQISLFHRRAKTHAWHIKVVSTLTLVKKVNNNSPYDIVINAHNPIRRSNHNCNLRARLGKAAQSHANWMAQTHTMSHTENVPGRADVGDRARQAGYHFKAVGENIACTSGQKQLRCYSDEYVDEQSRTSAEYSQRQLQSDWSSGCSRL</sequence>
<dbReference type="OrthoDB" id="568194at2759"/>
<dbReference type="Proteomes" id="UP000682733">
    <property type="component" value="Unassembled WGS sequence"/>
</dbReference>
<comment type="caution">
    <text evidence="2">The sequence shown here is derived from an EMBL/GenBank/DDBJ whole genome shotgun (WGS) entry which is preliminary data.</text>
</comment>
<evidence type="ECO:0000313" key="2">
    <source>
        <dbReference type="EMBL" id="CAF1151129.1"/>
    </source>
</evidence>
<dbReference type="Proteomes" id="UP000677228">
    <property type="component" value="Unassembled WGS sequence"/>
</dbReference>
<organism evidence="2 5">
    <name type="scientific">Didymodactylos carnosus</name>
    <dbReference type="NCBI Taxonomy" id="1234261"/>
    <lineage>
        <taxon>Eukaryota</taxon>
        <taxon>Metazoa</taxon>
        <taxon>Spiralia</taxon>
        <taxon>Gnathifera</taxon>
        <taxon>Rotifera</taxon>
        <taxon>Eurotatoria</taxon>
        <taxon>Bdelloidea</taxon>
        <taxon>Philodinida</taxon>
        <taxon>Philodinidae</taxon>
        <taxon>Didymodactylos</taxon>
    </lineage>
</organism>
<dbReference type="EMBL" id="CAJOBA010009612">
    <property type="protein sequence ID" value="CAF3855282.1"/>
    <property type="molecule type" value="Genomic_DNA"/>
</dbReference>
<dbReference type="AlphaFoldDB" id="A0A814SS74"/>
<evidence type="ECO:0000313" key="3">
    <source>
        <dbReference type="EMBL" id="CAF3855282.1"/>
    </source>
</evidence>
<dbReference type="EMBL" id="CAJOBC010006900">
    <property type="protein sequence ID" value="CAF3914662.1"/>
    <property type="molecule type" value="Genomic_DNA"/>
</dbReference>
<dbReference type="SUPFAM" id="SSF55797">
    <property type="entry name" value="PR-1-like"/>
    <property type="match status" value="1"/>
</dbReference>
<gene>
    <name evidence="2" type="ORF">GPM918_LOCUS21186</name>
    <name evidence="1" type="ORF">OVA965_LOCUS18944</name>
    <name evidence="4" type="ORF">SRO942_LOCUS21183</name>
    <name evidence="3" type="ORF">TMI583_LOCUS18959</name>
</gene>
<dbReference type="Proteomes" id="UP000663829">
    <property type="component" value="Unassembled WGS sequence"/>
</dbReference>
<dbReference type="InterPro" id="IPR035940">
    <property type="entry name" value="CAP_sf"/>
</dbReference>
<accession>A0A814SS74</accession>
<protein>
    <submittedName>
        <fullName evidence="2">Uncharacterized protein</fullName>
    </submittedName>
</protein>
<dbReference type="Gene3D" id="3.40.33.10">
    <property type="entry name" value="CAP"/>
    <property type="match status" value="1"/>
</dbReference>
<reference evidence="2" key="1">
    <citation type="submission" date="2021-02" db="EMBL/GenBank/DDBJ databases">
        <authorList>
            <person name="Nowell W R."/>
        </authorList>
    </citation>
    <scope>NUCLEOTIDE SEQUENCE</scope>
</reference>
<dbReference type="EMBL" id="CAJNOQ010006900">
    <property type="protein sequence ID" value="CAF1151129.1"/>
    <property type="molecule type" value="Genomic_DNA"/>
</dbReference>
<dbReference type="Proteomes" id="UP000681722">
    <property type="component" value="Unassembled WGS sequence"/>
</dbReference>
<evidence type="ECO:0000313" key="5">
    <source>
        <dbReference type="Proteomes" id="UP000663829"/>
    </source>
</evidence>
<evidence type="ECO:0000313" key="4">
    <source>
        <dbReference type="EMBL" id="CAF3914662.1"/>
    </source>
</evidence>